<dbReference type="RefSeq" id="WP_058447694.1">
    <property type="nucleotide sequence ID" value="NZ_CAAAHT010000034.1"/>
</dbReference>
<dbReference type="PANTHER" id="PTHR30203">
    <property type="entry name" value="OUTER MEMBRANE CATION EFFLUX PROTEIN"/>
    <property type="match status" value="1"/>
</dbReference>
<dbReference type="AlphaFoldDB" id="A0A0W0THY1"/>
<evidence type="ECO:0000256" key="1">
    <source>
        <dbReference type="ARBA" id="ARBA00007613"/>
    </source>
</evidence>
<dbReference type="InterPro" id="IPR003423">
    <property type="entry name" value="OMP_efflux"/>
</dbReference>
<dbReference type="STRING" id="453.Lfee_2881"/>
<name>A0A0W0THY1_9GAMM</name>
<accession>A0A0W0THY1</accession>
<dbReference type="PANTHER" id="PTHR30203:SF33">
    <property type="entry name" value="BLR4455 PROTEIN"/>
    <property type="match status" value="1"/>
</dbReference>
<dbReference type="Proteomes" id="UP000251942">
    <property type="component" value="Unassembled WGS sequence"/>
</dbReference>
<keyword evidence="2" id="KW-0564">Palmitate</keyword>
<dbReference type="SUPFAM" id="SSF56954">
    <property type="entry name" value="Outer membrane efflux proteins (OEP)"/>
    <property type="match status" value="1"/>
</dbReference>
<proteinExistence type="inferred from homology"/>
<dbReference type="Gene3D" id="2.20.200.10">
    <property type="entry name" value="Outer membrane efflux proteins (OEP)"/>
    <property type="match status" value="1"/>
</dbReference>
<evidence type="ECO:0000313" key="5">
    <source>
        <dbReference type="Proteomes" id="UP000054698"/>
    </source>
</evidence>
<dbReference type="OrthoDB" id="9770517at2"/>
<evidence type="ECO:0000256" key="2">
    <source>
        <dbReference type="RuleBase" id="RU362097"/>
    </source>
</evidence>
<protein>
    <submittedName>
        <fullName evidence="3">Outer membrane efflux protein</fullName>
    </submittedName>
</protein>
<dbReference type="EMBL" id="LNYB01000085">
    <property type="protein sequence ID" value="KTC95217.1"/>
    <property type="molecule type" value="Genomic_DNA"/>
</dbReference>
<keyword evidence="2" id="KW-0472">Membrane</keyword>
<evidence type="ECO:0000313" key="3">
    <source>
        <dbReference type="EMBL" id="KTC95217.1"/>
    </source>
</evidence>
<dbReference type="NCBIfam" id="TIGR01845">
    <property type="entry name" value="outer_NodT"/>
    <property type="match status" value="1"/>
</dbReference>
<reference evidence="3 5" key="1">
    <citation type="submission" date="2015-11" db="EMBL/GenBank/DDBJ databases">
        <title>Genomic analysis of 38 Legionella species identifies large and diverse effector repertoires.</title>
        <authorList>
            <person name="Burstein D."/>
            <person name="Amaro F."/>
            <person name="Zusman T."/>
            <person name="Lifshitz Z."/>
            <person name="Cohen O."/>
            <person name="Gilbert J.A."/>
            <person name="Pupko T."/>
            <person name="Shuman H.A."/>
            <person name="Segal G."/>
        </authorList>
    </citation>
    <scope>NUCLEOTIDE SEQUENCE [LARGE SCALE GENOMIC DNA]</scope>
    <source>
        <strain evidence="3 5">WO-44C</strain>
    </source>
</reference>
<dbReference type="PATRIC" id="fig|453.4.peg.3152"/>
<sequence length="479" mass="52644">MKRQMTLILFSLLLAACSFTPRYQRPPMPIPLEYKETKEWKKAKGYTPTAKGTRWWLMFNDPVLNELEEKVTCTNQNLKIAFSRFQNARAAAQVARSAYYPTLLGVGNADRQQKSRNIANPNTTNSFSDFLAGVDVSYEIDLWGRVRNSVAASESQLRASAADLAGVSLSMHAELAMDYFALRGDEASQRVLDATVAAYEKGLYITRKRYDGGAAPIADVDQAITQLENARTAATEMRLRRAQLEHAIAVLVGEIPANFKMPPAKTRMNLVSIAPELPSSLLERRPDIAAAEQRVQAANFEIGVACAAFYPQINFSSIAGVESQTLANLFDQPSLFWSLGPISGLALVKPLANLVLFDGGNLRGLLNSAKASYHETVASYRQTVLTAFQEVEDNLVAIRRLDQENRSQTAATAAAKRALVQAIDRYKGGLTNYLDVVVNENTALQAELNSVDIRTRRQVASVLLIKALGGGWSCQTQCT</sequence>
<reference evidence="4 6" key="2">
    <citation type="submission" date="2018-06" db="EMBL/GenBank/DDBJ databases">
        <authorList>
            <consortium name="Pathogen Informatics"/>
            <person name="Doyle S."/>
        </authorList>
    </citation>
    <scope>NUCLEOTIDE SEQUENCE [LARGE SCALE GENOMIC DNA]</scope>
    <source>
        <strain evidence="4 6">NCTC12022</strain>
    </source>
</reference>
<evidence type="ECO:0000313" key="4">
    <source>
        <dbReference type="EMBL" id="SPX62248.1"/>
    </source>
</evidence>
<evidence type="ECO:0000313" key="6">
    <source>
        <dbReference type="Proteomes" id="UP000251942"/>
    </source>
</evidence>
<dbReference type="Gene3D" id="1.20.1600.10">
    <property type="entry name" value="Outer membrane efflux proteins (OEP)"/>
    <property type="match status" value="1"/>
</dbReference>
<dbReference type="EMBL" id="UASS01000037">
    <property type="protein sequence ID" value="SPX62248.1"/>
    <property type="molecule type" value="Genomic_DNA"/>
</dbReference>
<dbReference type="GO" id="GO:0015562">
    <property type="term" value="F:efflux transmembrane transporter activity"/>
    <property type="evidence" value="ECO:0007669"/>
    <property type="project" value="InterPro"/>
</dbReference>
<dbReference type="PROSITE" id="PS51257">
    <property type="entry name" value="PROKAR_LIPOPROTEIN"/>
    <property type="match status" value="1"/>
</dbReference>
<keyword evidence="5" id="KW-1185">Reference proteome</keyword>
<keyword evidence="2" id="KW-1134">Transmembrane beta strand</keyword>
<keyword evidence="2" id="KW-0812">Transmembrane</keyword>
<organism evidence="3 5">
    <name type="scientific">Legionella feeleii</name>
    <dbReference type="NCBI Taxonomy" id="453"/>
    <lineage>
        <taxon>Bacteria</taxon>
        <taxon>Pseudomonadati</taxon>
        <taxon>Pseudomonadota</taxon>
        <taxon>Gammaproteobacteria</taxon>
        <taxon>Legionellales</taxon>
        <taxon>Legionellaceae</taxon>
        <taxon>Legionella</taxon>
    </lineage>
</organism>
<gene>
    <name evidence="4" type="primary">oprM_3</name>
    <name evidence="3" type="ORF">Lfee_2881</name>
    <name evidence="4" type="ORF">NCTC12022_03006</name>
</gene>
<dbReference type="InterPro" id="IPR010131">
    <property type="entry name" value="MdtP/NodT-like"/>
</dbReference>
<comment type="subcellular location">
    <subcellularLocation>
        <location evidence="2">Cell outer membrane</location>
        <topology evidence="2">Lipid-anchor</topology>
    </subcellularLocation>
</comment>
<comment type="similarity">
    <text evidence="1 2">Belongs to the outer membrane factor (OMF) (TC 1.B.17) family.</text>
</comment>
<dbReference type="Pfam" id="PF02321">
    <property type="entry name" value="OEP"/>
    <property type="match status" value="2"/>
</dbReference>
<dbReference type="Proteomes" id="UP000054698">
    <property type="component" value="Unassembled WGS sequence"/>
</dbReference>
<dbReference type="GO" id="GO:0009279">
    <property type="term" value="C:cell outer membrane"/>
    <property type="evidence" value="ECO:0007669"/>
    <property type="project" value="UniProtKB-SubCell"/>
</dbReference>
<keyword evidence="2" id="KW-0449">Lipoprotein</keyword>